<dbReference type="OrthoDB" id="1436925at2"/>
<dbReference type="RefSeq" id="WP_119666852.1">
    <property type="nucleotide sequence ID" value="NZ_QXED01000002.1"/>
</dbReference>
<evidence type="ECO:0008006" key="4">
    <source>
        <dbReference type="Google" id="ProtNLM"/>
    </source>
</evidence>
<dbReference type="Proteomes" id="UP000283523">
    <property type="component" value="Unassembled WGS sequence"/>
</dbReference>
<name>A0A418MDW6_9BACT</name>
<evidence type="ECO:0000313" key="2">
    <source>
        <dbReference type="EMBL" id="RIV24965.1"/>
    </source>
</evidence>
<feature type="signal peptide" evidence="1">
    <location>
        <begin position="1"/>
        <end position="19"/>
    </location>
</feature>
<accession>A0A418MDW6</accession>
<comment type="caution">
    <text evidence="2">The sequence shown here is derived from an EMBL/GenBank/DDBJ whole genome shotgun (WGS) entry which is preliminary data.</text>
</comment>
<feature type="chain" id="PRO_5019434373" description="Viral A-type inclusion protein" evidence="1">
    <location>
        <begin position="20"/>
        <end position="147"/>
    </location>
</feature>
<gene>
    <name evidence="2" type="ORF">DYU11_06500</name>
</gene>
<keyword evidence="1" id="KW-0732">Signal</keyword>
<evidence type="ECO:0000256" key="1">
    <source>
        <dbReference type="SAM" id="SignalP"/>
    </source>
</evidence>
<evidence type="ECO:0000313" key="3">
    <source>
        <dbReference type="Proteomes" id="UP000283523"/>
    </source>
</evidence>
<reference evidence="2 3" key="1">
    <citation type="submission" date="2018-08" db="EMBL/GenBank/DDBJ databases">
        <title>Fibrisoma montanum sp. nov., isolated from Danxia mountain soil.</title>
        <authorList>
            <person name="Huang Y."/>
        </authorList>
    </citation>
    <scope>NUCLEOTIDE SEQUENCE [LARGE SCALE GENOMIC DNA]</scope>
    <source>
        <strain evidence="2 3">HYT19</strain>
    </source>
</reference>
<dbReference type="AlphaFoldDB" id="A0A418MDW6"/>
<protein>
    <recommendedName>
        <fullName evidence="4">Viral A-type inclusion protein</fullName>
    </recommendedName>
</protein>
<dbReference type="EMBL" id="QXED01000002">
    <property type="protein sequence ID" value="RIV24965.1"/>
    <property type="molecule type" value="Genomic_DNA"/>
</dbReference>
<keyword evidence="3" id="KW-1185">Reference proteome</keyword>
<dbReference type="PROSITE" id="PS51257">
    <property type="entry name" value="PROKAR_LIPOPROTEIN"/>
    <property type="match status" value="1"/>
</dbReference>
<proteinExistence type="predicted"/>
<sequence length="147" mass="16310">MKIYVAVIALALLASACQTKSDSHAEHNHAVAESSAGPVADLEQQVMAVHDSVMPKISDILRLKKEVTAKVEKTTDPEARVMGESINSQLVNADKAMMDWMHQYNGDTLGKLDQAKAVEYLKDQQRKVNDVRDQMQKSIADAQQYLQ</sequence>
<organism evidence="2 3">
    <name type="scientific">Fibrisoma montanum</name>
    <dbReference type="NCBI Taxonomy" id="2305895"/>
    <lineage>
        <taxon>Bacteria</taxon>
        <taxon>Pseudomonadati</taxon>
        <taxon>Bacteroidota</taxon>
        <taxon>Cytophagia</taxon>
        <taxon>Cytophagales</taxon>
        <taxon>Spirosomataceae</taxon>
        <taxon>Fibrisoma</taxon>
    </lineage>
</organism>